<evidence type="ECO:0000256" key="4">
    <source>
        <dbReference type="ARBA" id="ARBA00023136"/>
    </source>
</evidence>
<feature type="transmembrane region" description="Helical" evidence="6">
    <location>
        <begin position="21"/>
        <end position="43"/>
    </location>
</feature>
<dbReference type="InterPro" id="IPR020846">
    <property type="entry name" value="MFS_dom"/>
</dbReference>
<evidence type="ECO:0000256" key="2">
    <source>
        <dbReference type="ARBA" id="ARBA00022692"/>
    </source>
</evidence>
<dbReference type="InterPro" id="IPR036259">
    <property type="entry name" value="MFS_trans_sf"/>
</dbReference>
<evidence type="ECO:0000313" key="9">
    <source>
        <dbReference type="RefSeq" id="XP_005089749.1"/>
    </source>
</evidence>
<evidence type="ECO:0000259" key="7">
    <source>
        <dbReference type="PROSITE" id="PS50850"/>
    </source>
</evidence>
<feature type="transmembrane region" description="Helical" evidence="6">
    <location>
        <begin position="237"/>
        <end position="255"/>
    </location>
</feature>
<dbReference type="RefSeq" id="XP_012937668.1">
    <property type="nucleotide sequence ID" value="XM_013082214.2"/>
</dbReference>
<evidence type="ECO:0000256" key="6">
    <source>
        <dbReference type="SAM" id="Phobius"/>
    </source>
</evidence>
<dbReference type="SUPFAM" id="SSF103473">
    <property type="entry name" value="MFS general substrate transporter"/>
    <property type="match status" value="1"/>
</dbReference>
<keyword evidence="2 6" id="KW-0812">Transmembrane</keyword>
<feature type="transmembrane region" description="Helical" evidence="6">
    <location>
        <begin position="204"/>
        <end position="225"/>
    </location>
</feature>
<keyword evidence="8" id="KW-1185">Reference proteome</keyword>
<feature type="transmembrane region" description="Helical" evidence="6">
    <location>
        <begin position="572"/>
        <end position="594"/>
    </location>
</feature>
<comment type="subcellular location">
    <subcellularLocation>
        <location evidence="1">Membrane</location>
        <topology evidence="1">Multi-pass membrane protein</topology>
    </subcellularLocation>
</comment>
<feature type="domain" description="Major facilitator superfamily (MFS) profile" evidence="7">
    <location>
        <begin position="38"/>
        <end position="624"/>
    </location>
</feature>
<evidence type="ECO:0000256" key="1">
    <source>
        <dbReference type="ARBA" id="ARBA00004141"/>
    </source>
</evidence>
<evidence type="ECO:0000313" key="10">
    <source>
        <dbReference type="RefSeq" id="XP_012937668.1"/>
    </source>
</evidence>
<proteinExistence type="predicted"/>
<feature type="transmembrane region" description="Helical" evidence="6">
    <location>
        <begin position="507"/>
        <end position="527"/>
    </location>
</feature>
<feature type="transmembrane region" description="Helical" evidence="6">
    <location>
        <begin position="448"/>
        <end position="467"/>
    </location>
</feature>
<dbReference type="Pfam" id="PF00083">
    <property type="entry name" value="Sugar_tr"/>
    <property type="match status" value="2"/>
</dbReference>
<feature type="transmembrane region" description="Helical" evidence="6">
    <location>
        <begin position="600"/>
        <end position="619"/>
    </location>
</feature>
<dbReference type="Proteomes" id="UP000694888">
    <property type="component" value="Unplaced"/>
</dbReference>
<reference evidence="9 10" key="1">
    <citation type="submission" date="2025-05" db="UniProtKB">
        <authorList>
            <consortium name="RefSeq"/>
        </authorList>
    </citation>
    <scope>IDENTIFICATION</scope>
</reference>
<evidence type="ECO:0000313" key="8">
    <source>
        <dbReference type="Proteomes" id="UP000694888"/>
    </source>
</evidence>
<feature type="transmembrane region" description="Helical" evidence="6">
    <location>
        <begin position="175"/>
        <end position="198"/>
    </location>
</feature>
<organism evidence="8 9">
    <name type="scientific">Aplysia californica</name>
    <name type="common">California sea hare</name>
    <dbReference type="NCBI Taxonomy" id="6500"/>
    <lineage>
        <taxon>Eukaryota</taxon>
        <taxon>Metazoa</taxon>
        <taxon>Spiralia</taxon>
        <taxon>Lophotrochozoa</taxon>
        <taxon>Mollusca</taxon>
        <taxon>Gastropoda</taxon>
        <taxon>Heterobranchia</taxon>
        <taxon>Euthyneura</taxon>
        <taxon>Tectipleura</taxon>
        <taxon>Aplysiida</taxon>
        <taxon>Aplysioidea</taxon>
        <taxon>Aplysiidae</taxon>
        <taxon>Aplysia</taxon>
    </lineage>
</organism>
<feature type="compositionally biased region" description="Basic and acidic residues" evidence="5">
    <location>
        <begin position="363"/>
        <end position="378"/>
    </location>
</feature>
<dbReference type="GeneID" id="101848253"/>
<feature type="transmembrane region" description="Helical" evidence="6">
    <location>
        <begin position="142"/>
        <end position="163"/>
    </location>
</feature>
<evidence type="ECO:0000256" key="5">
    <source>
        <dbReference type="SAM" id="MobiDB-lite"/>
    </source>
</evidence>
<dbReference type="PANTHER" id="PTHR24064">
    <property type="entry name" value="SOLUTE CARRIER FAMILY 22 MEMBER"/>
    <property type="match status" value="1"/>
</dbReference>
<dbReference type="CDD" id="cd17317">
    <property type="entry name" value="MFS_SLC22"/>
    <property type="match status" value="1"/>
</dbReference>
<feature type="transmembrane region" description="Helical" evidence="6">
    <location>
        <begin position="261"/>
        <end position="279"/>
    </location>
</feature>
<accession>A0ABM0JBC3</accession>
<gene>
    <name evidence="9 10" type="primary">LOC101848253</name>
</gene>
<sequence>MDVDLIQLKLVENYRFQILSFIALGIVYARGAWNVFGVLFLAAGAGHTCDYDREIVTVESKDSNQHVTTIFNASSNFTVTTVSWGLDGKKSKDPLIVPRECDVIVAGENGTNLSMPCTFGWVYRSEFESTIVSEWDLVCVRAYLSELSTTLYMVGSMVGAFLISPLSDKFGRRIVLLLCLMAQAVVGACVALSPNYAVFTTLRFIVGFFNMGIALCTYVMMTEIFPAQHRAIPSCGFQIFWAFGVMLTALFGFVVRDWRHLQLVFSLPNILCAVFVWIMPESLPWLISQNKLSKAQSVIARIARFNNLDIPDDFYMYEASQVNSTNDQEDIQCNSPSSRCADQPLLSEELSQQEAVGLLSEGSSHELRDREAVADKQNGHAQAGDDTSQTGRVTTPERIVDSPAIDPEVQIIAESTPGNAGFQQSTRISRTRELKNVFTLCTSPRIRLYTIIMFFLFFVNSLSYFGISLSTPVLHGNQFFNLFLLGAVEIPAYVICILVCERVGRKVPLCVFLLTCGVMNITAMMISDEASSGMSGVKIGFVMLGKFAITGAYTTVYLYSAEIFPTCIRNHAVGISSCFENFGSIAAPFIVFSAKSHPEFPMILFGIVSVIGGLMTLFMPETHRRPLPQTIEEVESWGICKRRRTE</sequence>
<protein>
    <submittedName>
        <fullName evidence="9 10">Solute carrier family 22 member 5</fullName>
    </submittedName>
</protein>
<evidence type="ECO:0000256" key="3">
    <source>
        <dbReference type="ARBA" id="ARBA00022989"/>
    </source>
</evidence>
<dbReference type="InterPro" id="IPR005828">
    <property type="entry name" value="MFS_sugar_transport-like"/>
</dbReference>
<feature type="transmembrane region" description="Helical" evidence="6">
    <location>
        <begin position="479"/>
        <end position="500"/>
    </location>
</feature>
<feature type="region of interest" description="Disordered" evidence="5">
    <location>
        <begin position="361"/>
        <end position="398"/>
    </location>
</feature>
<feature type="transmembrane region" description="Helical" evidence="6">
    <location>
        <begin position="539"/>
        <end position="560"/>
    </location>
</feature>
<keyword evidence="4 6" id="KW-0472">Membrane</keyword>
<dbReference type="Gene3D" id="1.20.1250.20">
    <property type="entry name" value="MFS general substrate transporter like domains"/>
    <property type="match status" value="2"/>
</dbReference>
<keyword evidence="3 6" id="KW-1133">Transmembrane helix</keyword>
<name>A0ABM0JBC3_APLCA</name>
<dbReference type="PROSITE" id="PS50850">
    <property type="entry name" value="MFS"/>
    <property type="match status" value="1"/>
</dbReference>
<dbReference type="RefSeq" id="XP_005089749.1">
    <property type="nucleotide sequence ID" value="XM_005089692.3"/>
</dbReference>